<evidence type="ECO:0000313" key="2">
    <source>
        <dbReference type="EMBL" id="UOR05480.1"/>
    </source>
</evidence>
<feature type="domain" description="HTTM" evidence="1">
    <location>
        <begin position="9"/>
        <end position="64"/>
    </location>
</feature>
<dbReference type="Proteomes" id="UP000829925">
    <property type="component" value="Chromosome"/>
</dbReference>
<organism evidence="2 3">
    <name type="scientific">Hymenobacter aerilatus</name>
    <dbReference type="NCBI Taxonomy" id="2932251"/>
    <lineage>
        <taxon>Bacteria</taxon>
        <taxon>Pseudomonadati</taxon>
        <taxon>Bacteroidota</taxon>
        <taxon>Cytophagia</taxon>
        <taxon>Cytophagales</taxon>
        <taxon>Hymenobacteraceae</taxon>
        <taxon>Hymenobacter</taxon>
    </lineage>
</organism>
<keyword evidence="3" id="KW-1185">Reference proteome</keyword>
<protein>
    <submittedName>
        <fullName evidence="2">HTTM domain-containing protein</fullName>
    </submittedName>
</protein>
<dbReference type="Pfam" id="PF05090">
    <property type="entry name" value="HTTM"/>
    <property type="match status" value="1"/>
</dbReference>
<evidence type="ECO:0000259" key="1">
    <source>
        <dbReference type="Pfam" id="PF05090"/>
    </source>
</evidence>
<dbReference type="EMBL" id="CP095053">
    <property type="protein sequence ID" value="UOR05480.1"/>
    <property type="molecule type" value="Genomic_DNA"/>
</dbReference>
<accession>A0A8T9SZ17</accession>
<proteinExistence type="predicted"/>
<reference evidence="2 3" key="1">
    <citation type="submission" date="2022-04" db="EMBL/GenBank/DDBJ databases">
        <title>Hymenobacter sp. isolated from the air.</title>
        <authorList>
            <person name="Won M."/>
            <person name="Lee C.-M."/>
            <person name="Woen H.-Y."/>
            <person name="Kwon S.-W."/>
        </authorList>
    </citation>
    <scope>NUCLEOTIDE SEQUENCE [LARGE SCALE GENOMIC DNA]</scope>
    <source>
        <strain evidence="3">5413 J-13</strain>
    </source>
</reference>
<evidence type="ECO:0000313" key="3">
    <source>
        <dbReference type="Proteomes" id="UP000829925"/>
    </source>
</evidence>
<gene>
    <name evidence="2" type="ORF">MUN82_21455</name>
</gene>
<sequence>MRSWIVSLFRPIDIAWLVVARVLIGSLLALEVAGSLALGYIREYTEPAFHFSYLFFSWLPTLPPPVW</sequence>
<dbReference type="AlphaFoldDB" id="A0A8T9SZ17"/>
<name>A0A8T9SZ17_9BACT</name>
<dbReference type="KEGG" id="haei:MUN82_21455"/>
<dbReference type="InterPro" id="IPR053934">
    <property type="entry name" value="HTTM_dom"/>
</dbReference>